<dbReference type="PROSITE" id="PS51077">
    <property type="entry name" value="HTH_ICLR"/>
    <property type="match status" value="1"/>
</dbReference>
<dbReference type="InterPro" id="IPR036388">
    <property type="entry name" value="WH-like_DNA-bd_sf"/>
</dbReference>
<gene>
    <name evidence="4" type="ORF">Q4610_15000</name>
</gene>
<organism evidence="4 5">
    <name type="scientific">Sphingobium cyanobacteriorum</name>
    <dbReference type="NCBI Taxonomy" id="3063954"/>
    <lineage>
        <taxon>Bacteria</taxon>
        <taxon>Pseudomonadati</taxon>
        <taxon>Pseudomonadota</taxon>
        <taxon>Alphaproteobacteria</taxon>
        <taxon>Sphingomonadales</taxon>
        <taxon>Sphingomonadaceae</taxon>
        <taxon>Sphingobium</taxon>
    </lineage>
</organism>
<reference evidence="4" key="1">
    <citation type="submission" date="2023-07" db="EMBL/GenBank/DDBJ databases">
        <title>Bacterial whole genome sequence for Sphingobium sp. HBC34.</title>
        <authorList>
            <person name="Le V."/>
            <person name="Ko S.-R."/>
            <person name="Ahn C.-Y."/>
            <person name="Oh H.-M."/>
        </authorList>
    </citation>
    <scope>NUCLEOTIDE SEQUENCE</scope>
    <source>
        <strain evidence="4">HBC34</strain>
    </source>
</reference>
<dbReference type="PANTHER" id="PTHR30136">
    <property type="entry name" value="HELIX-TURN-HELIX TRANSCRIPTIONAL REGULATOR, ICLR FAMILY"/>
    <property type="match status" value="1"/>
</dbReference>
<dbReference type="Gene3D" id="3.30.450.40">
    <property type="match status" value="1"/>
</dbReference>
<dbReference type="Pfam" id="PF09339">
    <property type="entry name" value="HTH_IclR"/>
    <property type="match status" value="1"/>
</dbReference>
<accession>A0ABT8ZPD4</accession>
<keyword evidence="5" id="KW-1185">Reference proteome</keyword>
<dbReference type="EMBL" id="JAUQOM010000008">
    <property type="protein sequence ID" value="MDO7836356.1"/>
    <property type="molecule type" value="Genomic_DNA"/>
</dbReference>
<proteinExistence type="predicted"/>
<dbReference type="RefSeq" id="WP_304536778.1">
    <property type="nucleotide sequence ID" value="NZ_JAUQOM010000008.1"/>
</dbReference>
<evidence type="ECO:0000313" key="4">
    <source>
        <dbReference type="EMBL" id="MDO7836356.1"/>
    </source>
</evidence>
<protein>
    <submittedName>
        <fullName evidence="4">Helix-turn-helix domain-containing protein</fullName>
    </submittedName>
</protein>
<dbReference type="InterPro" id="IPR029016">
    <property type="entry name" value="GAF-like_dom_sf"/>
</dbReference>
<keyword evidence="1" id="KW-0805">Transcription regulation</keyword>
<dbReference type="PANTHER" id="PTHR30136:SF35">
    <property type="entry name" value="HTH-TYPE TRANSCRIPTIONAL REGULATOR RV1719"/>
    <property type="match status" value="1"/>
</dbReference>
<keyword evidence="2" id="KW-0804">Transcription</keyword>
<dbReference type="InterPro" id="IPR050707">
    <property type="entry name" value="HTH_MetabolicPath_Reg"/>
</dbReference>
<dbReference type="SMART" id="SM00346">
    <property type="entry name" value="HTH_ICLR"/>
    <property type="match status" value="1"/>
</dbReference>
<dbReference type="Proteomes" id="UP001176471">
    <property type="component" value="Unassembled WGS sequence"/>
</dbReference>
<evidence type="ECO:0000256" key="1">
    <source>
        <dbReference type="ARBA" id="ARBA00023015"/>
    </source>
</evidence>
<dbReference type="Gene3D" id="1.10.10.10">
    <property type="entry name" value="Winged helix-like DNA-binding domain superfamily/Winged helix DNA-binding domain"/>
    <property type="match status" value="1"/>
</dbReference>
<feature type="domain" description="HTH iclR-type" evidence="3">
    <location>
        <begin position="10"/>
        <end position="72"/>
    </location>
</feature>
<evidence type="ECO:0000259" key="3">
    <source>
        <dbReference type="PROSITE" id="PS51077"/>
    </source>
</evidence>
<evidence type="ECO:0000256" key="2">
    <source>
        <dbReference type="ARBA" id="ARBA00023163"/>
    </source>
</evidence>
<sequence>MTRGLEGKSVKSARRVLEVLEYFSTGPTEVTVMEMSRALDYPQSSTSELLSSLVTLGYLNHDRRRRTFRPTVRVAAIGSAVGPEMFRRGAMMDVVDDVHMETGATVVVGMAQRGVLHIVHVAGCTQPIRQRTPGPLLHSALGQALLSGISDPEVRSLIHRLNAEAGEGQSVAPAAYLETIAEVRARGYALAPCHGGEMLATILPHARPDSLAIGVVIPQDATLADHQEILACLRRAFRHHLAPSSTTRQEPLAAVAAMS</sequence>
<dbReference type="SUPFAM" id="SSF55781">
    <property type="entry name" value="GAF domain-like"/>
    <property type="match status" value="1"/>
</dbReference>
<evidence type="ECO:0000313" key="5">
    <source>
        <dbReference type="Proteomes" id="UP001176471"/>
    </source>
</evidence>
<dbReference type="SUPFAM" id="SSF46785">
    <property type="entry name" value="Winged helix' DNA-binding domain"/>
    <property type="match status" value="1"/>
</dbReference>
<dbReference type="InterPro" id="IPR005471">
    <property type="entry name" value="Tscrpt_reg_IclR_N"/>
</dbReference>
<comment type="caution">
    <text evidence="4">The sequence shown here is derived from an EMBL/GenBank/DDBJ whole genome shotgun (WGS) entry which is preliminary data.</text>
</comment>
<dbReference type="InterPro" id="IPR036390">
    <property type="entry name" value="WH_DNA-bd_sf"/>
</dbReference>
<name>A0ABT8ZPD4_9SPHN</name>